<evidence type="ECO:0000313" key="3">
    <source>
        <dbReference type="Proteomes" id="UP001175000"/>
    </source>
</evidence>
<protein>
    <submittedName>
        <fullName evidence="2">Uncharacterized protein</fullName>
    </submittedName>
</protein>
<comment type="caution">
    <text evidence="2">The sequence shown here is derived from an EMBL/GenBank/DDBJ whole genome shotgun (WGS) entry which is preliminary data.</text>
</comment>
<proteinExistence type="predicted"/>
<organism evidence="2 3">
    <name type="scientific">Immersiella caudata</name>
    <dbReference type="NCBI Taxonomy" id="314043"/>
    <lineage>
        <taxon>Eukaryota</taxon>
        <taxon>Fungi</taxon>
        <taxon>Dikarya</taxon>
        <taxon>Ascomycota</taxon>
        <taxon>Pezizomycotina</taxon>
        <taxon>Sordariomycetes</taxon>
        <taxon>Sordariomycetidae</taxon>
        <taxon>Sordariales</taxon>
        <taxon>Lasiosphaeriaceae</taxon>
        <taxon>Immersiella</taxon>
    </lineage>
</organism>
<dbReference type="Proteomes" id="UP001175000">
    <property type="component" value="Unassembled WGS sequence"/>
</dbReference>
<sequence>MFLLFPFPSRQHTANQSGRISRFIPRTRVTKQKQKHRERAALLDHASRCGCCRRWIPDGCPRPPKETRYSSRTGGPLHAPLRKFSGRDSCRSIHSPTT</sequence>
<dbReference type="EMBL" id="JAULSU010000007">
    <property type="protein sequence ID" value="KAK0611243.1"/>
    <property type="molecule type" value="Genomic_DNA"/>
</dbReference>
<evidence type="ECO:0000256" key="1">
    <source>
        <dbReference type="SAM" id="MobiDB-lite"/>
    </source>
</evidence>
<gene>
    <name evidence="2" type="ORF">B0T14DRAFT_530014</name>
</gene>
<dbReference type="AlphaFoldDB" id="A0AA39TXP8"/>
<reference evidence="2" key="1">
    <citation type="submission" date="2023-06" db="EMBL/GenBank/DDBJ databases">
        <title>Genome-scale phylogeny and comparative genomics of the fungal order Sordariales.</title>
        <authorList>
            <consortium name="Lawrence Berkeley National Laboratory"/>
            <person name="Hensen N."/>
            <person name="Bonometti L."/>
            <person name="Westerberg I."/>
            <person name="Brannstrom I.O."/>
            <person name="Guillou S."/>
            <person name="Cros-Aarteil S."/>
            <person name="Calhoun S."/>
            <person name="Haridas S."/>
            <person name="Kuo A."/>
            <person name="Mondo S."/>
            <person name="Pangilinan J."/>
            <person name="Riley R."/>
            <person name="Labutti K."/>
            <person name="Andreopoulos B."/>
            <person name="Lipzen A."/>
            <person name="Chen C."/>
            <person name="Yanf M."/>
            <person name="Daum C."/>
            <person name="Ng V."/>
            <person name="Clum A."/>
            <person name="Steindorff A."/>
            <person name="Ohm R."/>
            <person name="Martin F."/>
            <person name="Silar P."/>
            <person name="Natvig D."/>
            <person name="Lalanne C."/>
            <person name="Gautier V."/>
            <person name="Ament-Velasquez S.L."/>
            <person name="Kruys A."/>
            <person name="Hutchinson M.I."/>
            <person name="Powell A.J."/>
            <person name="Barry K."/>
            <person name="Miller A.N."/>
            <person name="Grigoriev I.V."/>
            <person name="Debuchy R."/>
            <person name="Gladieux P."/>
            <person name="Thoren M.H."/>
            <person name="Johannesson H."/>
        </authorList>
    </citation>
    <scope>NUCLEOTIDE SEQUENCE</scope>
    <source>
        <strain evidence="2">CBS 606.72</strain>
    </source>
</reference>
<name>A0AA39TXP8_9PEZI</name>
<feature type="region of interest" description="Disordered" evidence="1">
    <location>
        <begin position="62"/>
        <end position="98"/>
    </location>
</feature>
<accession>A0AA39TXP8</accession>
<evidence type="ECO:0000313" key="2">
    <source>
        <dbReference type="EMBL" id="KAK0611243.1"/>
    </source>
</evidence>
<keyword evidence="3" id="KW-1185">Reference proteome</keyword>